<dbReference type="AlphaFoldDB" id="A0A1I7WQ73"/>
<sequence length="19" mass="2232">MSKVTSLENIIENQYGDKY</sequence>
<protein>
    <submittedName>
        <fullName evidence="2">Uncharacterized protein</fullName>
    </submittedName>
</protein>
<proteinExistence type="predicted"/>
<evidence type="ECO:0000313" key="1">
    <source>
        <dbReference type="Proteomes" id="UP000095283"/>
    </source>
</evidence>
<keyword evidence="1" id="KW-1185">Reference proteome</keyword>
<dbReference type="Proteomes" id="UP000095283">
    <property type="component" value="Unplaced"/>
</dbReference>
<name>A0A1I7WQ73_HETBA</name>
<reference evidence="2" key="1">
    <citation type="submission" date="2016-11" db="UniProtKB">
        <authorList>
            <consortium name="WormBaseParasite"/>
        </authorList>
    </citation>
    <scope>IDENTIFICATION</scope>
</reference>
<dbReference type="WBParaSite" id="Hba_07241">
    <property type="protein sequence ID" value="Hba_07241"/>
    <property type="gene ID" value="Hba_07241"/>
</dbReference>
<accession>A0A1I7WQ73</accession>
<evidence type="ECO:0000313" key="2">
    <source>
        <dbReference type="WBParaSite" id="Hba_07241"/>
    </source>
</evidence>
<organism evidence="1 2">
    <name type="scientific">Heterorhabditis bacteriophora</name>
    <name type="common">Entomopathogenic nematode worm</name>
    <dbReference type="NCBI Taxonomy" id="37862"/>
    <lineage>
        <taxon>Eukaryota</taxon>
        <taxon>Metazoa</taxon>
        <taxon>Ecdysozoa</taxon>
        <taxon>Nematoda</taxon>
        <taxon>Chromadorea</taxon>
        <taxon>Rhabditida</taxon>
        <taxon>Rhabditina</taxon>
        <taxon>Rhabditomorpha</taxon>
        <taxon>Strongyloidea</taxon>
        <taxon>Heterorhabditidae</taxon>
        <taxon>Heterorhabditis</taxon>
    </lineage>
</organism>